<evidence type="ECO:0000313" key="3">
    <source>
        <dbReference type="Proteomes" id="UP000824120"/>
    </source>
</evidence>
<proteinExistence type="predicted"/>
<keyword evidence="3" id="KW-1185">Reference proteome</keyword>
<evidence type="ECO:0000313" key="2">
    <source>
        <dbReference type="EMBL" id="KAG5614416.1"/>
    </source>
</evidence>
<organism evidence="2 3">
    <name type="scientific">Solanum commersonii</name>
    <name type="common">Commerson's wild potato</name>
    <name type="synonym">Commerson's nightshade</name>
    <dbReference type="NCBI Taxonomy" id="4109"/>
    <lineage>
        <taxon>Eukaryota</taxon>
        <taxon>Viridiplantae</taxon>
        <taxon>Streptophyta</taxon>
        <taxon>Embryophyta</taxon>
        <taxon>Tracheophyta</taxon>
        <taxon>Spermatophyta</taxon>
        <taxon>Magnoliopsida</taxon>
        <taxon>eudicotyledons</taxon>
        <taxon>Gunneridae</taxon>
        <taxon>Pentapetalae</taxon>
        <taxon>asterids</taxon>
        <taxon>lamiids</taxon>
        <taxon>Solanales</taxon>
        <taxon>Solanaceae</taxon>
        <taxon>Solanoideae</taxon>
        <taxon>Solaneae</taxon>
        <taxon>Solanum</taxon>
    </lineage>
</organism>
<dbReference type="EMBL" id="JACXVP010000003">
    <property type="protein sequence ID" value="KAG5614416.1"/>
    <property type="molecule type" value="Genomic_DNA"/>
</dbReference>
<comment type="caution">
    <text evidence="2">The sequence shown here is derived from an EMBL/GenBank/DDBJ whole genome shotgun (WGS) entry which is preliminary data.</text>
</comment>
<feature type="region of interest" description="Disordered" evidence="1">
    <location>
        <begin position="59"/>
        <end position="91"/>
    </location>
</feature>
<feature type="compositionally biased region" description="Basic and acidic residues" evidence="1">
    <location>
        <begin position="66"/>
        <end position="91"/>
    </location>
</feature>
<evidence type="ECO:0000256" key="1">
    <source>
        <dbReference type="SAM" id="MobiDB-lite"/>
    </source>
</evidence>
<name>A0A9J5ZQF8_SOLCO</name>
<dbReference type="Proteomes" id="UP000824120">
    <property type="component" value="Chromosome 3"/>
</dbReference>
<sequence>MSLLACWYARGSEEFLGLLRSVMVRGEELVRRLRVFGFVKCDISVIESHDDLKGFNRLSLDGFMGPDDKKKEKEDGKLNEEKEDKGEASDG</sequence>
<dbReference type="AlphaFoldDB" id="A0A9J5ZQF8"/>
<reference evidence="2 3" key="1">
    <citation type="submission" date="2020-09" db="EMBL/GenBank/DDBJ databases">
        <title>De no assembly of potato wild relative species, Solanum commersonii.</title>
        <authorList>
            <person name="Cho K."/>
        </authorList>
    </citation>
    <scope>NUCLEOTIDE SEQUENCE [LARGE SCALE GENOMIC DNA]</scope>
    <source>
        <strain evidence="2">LZ3.2</strain>
        <tissue evidence="2">Leaf</tissue>
    </source>
</reference>
<protein>
    <submittedName>
        <fullName evidence="2">Uncharacterized protein</fullName>
    </submittedName>
</protein>
<gene>
    <name evidence="2" type="ORF">H5410_014240</name>
</gene>
<accession>A0A9J5ZQF8</accession>